<accession>A0A922HUC9</accession>
<dbReference type="AlphaFoldDB" id="A0A922HUC9"/>
<evidence type="ECO:0000256" key="2">
    <source>
        <dbReference type="SAM" id="Phobius"/>
    </source>
</evidence>
<proteinExistence type="predicted"/>
<protein>
    <submittedName>
        <fullName evidence="3">Uncharacterized protein</fullName>
    </submittedName>
</protein>
<gene>
    <name evidence="3" type="ORF">DERF_009121</name>
</gene>
<feature type="compositionally biased region" description="Acidic residues" evidence="1">
    <location>
        <begin position="15"/>
        <end position="25"/>
    </location>
</feature>
<dbReference type="EMBL" id="ASGP02000004">
    <property type="protein sequence ID" value="KAH9510600.1"/>
    <property type="molecule type" value="Genomic_DNA"/>
</dbReference>
<keyword evidence="2" id="KW-0812">Transmembrane</keyword>
<reference evidence="3" key="2">
    <citation type="journal article" date="2022" name="Res Sq">
        <title>Comparative Genomics Reveals Insights into the Divergent Evolution of Astigmatic Mites and Household Pest Adaptations.</title>
        <authorList>
            <person name="Xiong Q."/>
            <person name="Wan A.T.-Y."/>
            <person name="Liu X.-Y."/>
            <person name="Fung C.S.-H."/>
            <person name="Xiao X."/>
            <person name="Malainual N."/>
            <person name="Hou J."/>
            <person name="Wang L."/>
            <person name="Wang M."/>
            <person name="Yang K."/>
            <person name="Cui Y."/>
            <person name="Leung E."/>
            <person name="Nong W."/>
            <person name="Shin S.-K."/>
            <person name="Au S."/>
            <person name="Jeong K.Y."/>
            <person name="Chew F.T."/>
            <person name="Hui J."/>
            <person name="Leung T.F."/>
            <person name="Tungtrongchitr A."/>
            <person name="Zhong N."/>
            <person name="Liu Z."/>
            <person name="Tsui S."/>
        </authorList>
    </citation>
    <scope>NUCLEOTIDE SEQUENCE</scope>
    <source>
        <strain evidence="3">Derf</strain>
        <tissue evidence="3">Whole organism</tissue>
    </source>
</reference>
<feature type="region of interest" description="Disordered" evidence="1">
    <location>
        <begin position="1"/>
        <end position="29"/>
    </location>
</feature>
<keyword evidence="2" id="KW-1133">Transmembrane helix</keyword>
<evidence type="ECO:0000256" key="1">
    <source>
        <dbReference type="SAM" id="MobiDB-lite"/>
    </source>
</evidence>
<dbReference type="Proteomes" id="UP000790347">
    <property type="component" value="Unassembled WGS sequence"/>
</dbReference>
<name>A0A922HUC9_DERFA</name>
<sequence>MSTNNHDKGVFSTIDADDDDDDDLNDYGQFSFENIDKSKQIKRQKTSSNYKHGKQKKITDFFNIFNQDKNVDSNVESSSVIQNDQAKSKYGDHDDDTTLKLFVTTSSSYDICEGKTQHGEQQAFYHVNKFHVIITLTFIYLFLFES</sequence>
<feature type="transmembrane region" description="Helical" evidence="2">
    <location>
        <begin position="123"/>
        <end position="143"/>
    </location>
</feature>
<keyword evidence="4" id="KW-1185">Reference proteome</keyword>
<evidence type="ECO:0000313" key="3">
    <source>
        <dbReference type="EMBL" id="KAH9510600.1"/>
    </source>
</evidence>
<organism evidence="3 4">
    <name type="scientific">Dermatophagoides farinae</name>
    <name type="common">American house dust mite</name>
    <dbReference type="NCBI Taxonomy" id="6954"/>
    <lineage>
        <taxon>Eukaryota</taxon>
        <taxon>Metazoa</taxon>
        <taxon>Ecdysozoa</taxon>
        <taxon>Arthropoda</taxon>
        <taxon>Chelicerata</taxon>
        <taxon>Arachnida</taxon>
        <taxon>Acari</taxon>
        <taxon>Acariformes</taxon>
        <taxon>Sarcoptiformes</taxon>
        <taxon>Astigmata</taxon>
        <taxon>Psoroptidia</taxon>
        <taxon>Analgoidea</taxon>
        <taxon>Pyroglyphidae</taxon>
        <taxon>Dermatophagoidinae</taxon>
        <taxon>Dermatophagoides</taxon>
    </lineage>
</organism>
<keyword evidence="2" id="KW-0472">Membrane</keyword>
<evidence type="ECO:0000313" key="4">
    <source>
        <dbReference type="Proteomes" id="UP000790347"/>
    </source>
</evidence>
<comment type="caution">
    <text evidence="3">The sequence shown here is derived from an EMBL/GenBank/DDBJ whole genome shotgun (WGS) entry which is preliminary data.</text>
</comment>
<reference evidence="3" key="1">
    <citation type="submission" date="2013-05" db="EMBL/GenBank/DDBJ databases">
        <authorList>
            <person name="Yim A.K.Y."/>
            <person name="Chan T.F."/>
            <person name="Ji K.M."/>
            <person name="Liu X.Y."/>
            <person name="Zhou J.W."/>
            <person name="Li R.Q."/>
            <person name="Yang K.Y."/>
            <person name="Li J."/>
            <person name="Li M."/>
            <person name="Law P.T.W."/>
            <person name="Wu Y.L."/>
            <person name="Cai Z.L."/>
            <person name="Qin H."/>
            <person name="Bao Y."/>
            <person name="Leung R.K.K."/>
            <person name="Ng P.K.S."/>
            <person name="Zou J."/>
            <person name="Zhong X.J."/>
            <person name="Ran P.X."/>
            <person name="Zhong N.S."/>
            <person name="Liu Z.G."/>
            <person name="Tsui S.K.W."/>
        </authorList>
    </citation>
    <scope>NUCLEOTIDE SEQUENCE</scope>
    <source>
        <strain evidence="3">Derf</strain>
        <tissue evidence="3">Whole organism</tissue>
    </source>
</reference>